<dbReference type="eggNOG" id="COG0177">
    <property type="taxonomic scope" value="Bacteria"/>
</dbReference>
<comment type="caution">
    <text evidence="2">The sequence shown here is derived from an EMBL/GenBank/DDBJ whole genome shotgun (WGS) entry which is preliminary data.</text>
</comment>
<dbReference type="Pfam" id="PF09674">
    <property type="entry name" value="DUF2400"/>
    <property type="match status" value="1"/>
</dbReference>
<dbReference type="Proteomes" id="UP000018731">
    <property type="component" value="Unassembled WGS sequence"/>
</dbReference>
<evidence type="ECO:0000313" key="2">
    <source>
        <dbReference type="EMBL" id="ETD24025.1"/>
    </source>
</evidence>
<keyword evidence="1" id="KW-0472">Membrane</keyword>
<dbReference type="InterPro" id="IPR014127">
    <property type="entry name" value="CHP02757"/>
</dbReference>
<organism evidence="2 3">
    <name type="scientific">Helicobacter macacae MIT 99-5501</name>
    <dbReference type="NCBI Taxonomy" id="1357400"/>
    <lineage>
        <taxon>Bacteria</taxon>
        <taxon>Pseudomonadati</taxon>
        <taxon>Campylobacterota</taxon>
        <taxon>Epsilonproteobacteria</taxon>
        <taxon>Campylobacterales</taxon>
        <taxon>Helicobacteraceae</taxon>
        <taxon>Helicobacter</taxon>
    </lineage>
</organism>
<accession>V8CAK3</accession>
<dbReference type="OrthoDB" id="9773332at2"/>
<dbReference type="PATRIC" id="fig|1357400.3.peg.1061"/>
<dbReference type="RefSeq" id="WP_023927496.1">
    <property type="nucleotide sequence ID" value="NZ_KI669454.1"/>
</dbReference>
<keyword evidence="3" id="KW-1185">Reference proteome</keyword>
<dbReference type="STRING" id="1357400.HMPREF2086_00772"/>
<reference evidence="2 3" key="1">
    <citation type="journal article" date="2014" name="Genome Announc.">
        <title>Draft genome sequences of six enterohepatic helicobacter species isolated from humans and one from rhesus macaques.</title>
        <authorList>
            <person name="Shen Z."/>
            <person name="Sheh A."/>
            <person name="Young S.K."/>
            <person name="Abouelliel A."/>
            <person name="Ward D.V."/>
            <person name="Earl A.M."/>
            <person name="Fox J.G."/>
        </authorList>
    </citation>
    <scope>NUCLEOTIDE SEQUENCE [LARGE SCALE GENOMIC DNA]</scope>
    <source>
        <strain evidence="2 3">MIT 99-5501</strain>
    </source>
</reference>
<keyword evidence="1" id="KW-1133">Transmembrane helix</keyword>
<dbReference type="EMBL" id="AZJI01000004">
    <property type="protein sequence ID" value="ETD24025.1"/>
    <property type="molecule type" value="Genomic_DNA"/>
</dbReference>
<evidence type="ECO:0000256" key="1">
    <source>
        <dbReference type="SAM" id="Phobius"/>
    </source>
</evidence>
<dbReference type="NCBIfam" id="TIGR02757">
    <property type="entry name" value="TIGR02757 family protein"/>
    <property type="match status" value="1"/>
</dbReference>
<keyword evidence="1" id="KW-0812">Transmembrane</keyword>
<gene>
    <name evidence="2" type="ORF">HMPREF2086_00772</name>
</gene>
<proteinExistence type="predicted"/>
<name>V8CAK3_9HELI</name>
<feature type="transmembrane region" description="Helical" evidence="1">
    <location>
        <begin position="64"/>
        <end position="83"/>
    </location>
</feature>
<sequence>MKAKKQQKNPQYSTQTNKILKRILDFHYESYNSQEAINRQNLDPLLKVKEYINNKKSTKNLDEIAYIALVCALFAYGNVRAILKFLDSLDFGLLDSSEEIVASDFPYYRFQKAVEVKLFFLALCEMKQNRALESILHLHKSHPKPIYLLINECIEMIWQVAKKYAIKLNYTLESHTSKPNGFAFLVGTSLPNTSVLPSSPLKRWNMFLRWMVREDNVDLGLWREYICPSELLLPLDTHTFGVCRALGLLNRKSYDFKAVLEVSENLARFDKDDPIRYDFALYRLGQKGVIKKGEKVDFAKLLVCE</sequence>
<protein>
    <submittedName>
        <fullName evidence="2">TIGR02757 family protein</fullName>
    </submittedName>
</protein>
<evidence type="ECO:0000313" key="3">
    <source>
        <dbReference type="Proteomes" id="UP000018731"/>
    </source>
</evidence>
<dbReference type="HOGENOM" id="CLU_064298_0_0_7"/>
<dbReference type="AlphaFoldDB" id="V8CAK3"/>